<gene>
    <name evidence="2" type="ORF">ACRE_046700</name>
</gene>
<evidence type="ECO:0000313" key="2">
    <source>
        <dbReference type="EMBL" id="KFH44568.1"/>
    </source>
</evidence>
<dbReference type="GO" id="GO:0042790">
    <property type="term" value="P:nucleolar large rRNA transcription by RNA polymerase I"/>
    <property type="evidence" value="ECO:0007669"/>
    <property type="project" value="TreeGrafter"/>
</dbReference>
<dbReference type="EMBL" id="JPKY01000046">
    <property type="protein sequence ID" value="KFH44568.1"/>
    <property type="molecule type" value="Genomic_DNA"/>
</dbReference>
<feature type="region of interest" description="Disordered" evidence="1">
    <location>
        <begin position="267"/>
        <end position="293"/>
    </location>
</feature>
<dbReference type="Proteomes" id="UP000029964">
    <property type="component" value="Unassembled WGS sequence"/>
</dbReference>
<feature type="region of interest" description="Disordered" evidence="1">
    <location>
        <begin position="1"/>
        <end position="37"/>
    </location>
</feature>
<feature type="compositionally biased region" description="Low complexity" evidence="1">
    <location>
        <begin position="14"/>
        <end position="28"/>
    </location>
</feature>
<dbReference type="OrthoDB" id="2159786at2759"/>
<dbReference type="STRING" id="857340.A0A086T5D6"/>
<feature type="compositionally biased region" description="Basic and acidic residues" evidence="1">
    <location>
        <begin position="281"/>
        <end position="293"/>
    </location>
</feature>
<feature type="compositionally biased region" description="Acidic residues" evidence="1">
    <location>
        <begin position="80"/>
        <end position="91"/>
    </location>
</feature>
<dbReference type="GO" id="GO:0070860">
    <property type="term" value="C:RNA polymerase I core factor complex"/>
    <property type="evidence" value="ECO:0007669"/>
    <property type="project" value="TreeGrafter"/>
</dbReference>
<organism evidence="2 3">
    <name type="scientific">Hapsidospora chrysogenum (strain ATCC 11550 / CBS 779.69 / DSM 880 / IAM 14645 / JCM 23072 / IMI 49137)</name>
    <name type="common">Acremonium chrysogenum</name>
    <dbReference type="NCBI Taxonomy" id="857340"/>
    <lineage>
        <taxon>Eukaryota</taxon>
        <taxon>Fungi</taxon>
        <taxon>Dikarya</taxon>
        <taxon>Ascomycota</taxon>
        <taxon>Pezizomycotina</taxon>
        <taxon>Sordariomycetes</taxon>
        <taxon>Hypocreomycetidae</taxon>
        <taxon>Hypocreales</taxon>
        <taxon>Bionectriaceae</taxon>
        <taxon>Hapsidospora</taxon>
    </lineage>
</organism>
<dbReference type="PANTHER" id="PTHR28244">
    <property type="entry name" value="RNA POLYMERASE I-SPECIFIC TRANSCRIPTION INITIATION FACTOR RRN11"/>
    <property type="match status" value="1"/>
</dbReference>
<reference evidence="3" key="1">
    <citation type="journal article" date="2014" name="Genome Announc.">
        <title>Genome sequence and annotation of Acremonium chrysogenum, producer of the beta-lactam antibiotic cephalosporin C.</title>
        <authorList>
            <person name="Terfehr D."/>
            <person name="Dahlmann T.A."/>
            <person name="Specht T."/>
            <person name="Zadra I."/>
            <person name="Kuernsteiner H."/>
            <person name="Kueck U."/>
        </authorList>
    </citation>
    <scope>NUCLEOTIDE SEQUENCE [LARGE SCALE GENOMIC DNA]</scope>
    <source>
        <strain evidence="3">ATCC 11550 / CBS 779.69 / DSM 880 / IAM 14645 / JCM 23072 / IMI 49137</strain>
    </source>
</reference>
<dbReference type="InterPro" id="IPR053029">
    <property type="entry name" value="RNA_pol_I-specific_init_factor"/>
</dbReference>
<dbReference type="AlphaFoldDB" id="A0A086T5D6"/>
<sequence length="413" mass="46037">MEHNERRKRKRSSSVKPDSSLPSHLPPDSINPFSRSPGQLLQFSIAGLTDTDEDPSLEIRDFPHRGFGYGHQQGSRTTDSEVDVEGAESGEPEVPATVRGGRTDKPRAVTVRERQINVLVQSIHQFLDRGEIAKAARAYGLVLQLRPRGLPIDIRHYNLWAIGAEILMRDGETPSSEASVGDVVNAPGHSSMRQARWGYATNMNKVKAYFETLIQRYPYDYRMPHKISAVDFQLAMLSCEIYNAHAEHVISLRHLGAESQDWDEDTDAAMADDDGDDDLVDDPRQRREARLNGLKDEARKRALAAMRDIAARMDNIAKTQPFPKNQSFLKLRATASLYMADLAVPIAPVSELATREGQEHRHSELKTARTVLGVVRELGGDLDRTALAFLGVEDEEASSLDVPVYPSLPIRQA</sequence>
<feature type="region of interest" description="Disordered" evidence="1">
    <location>
        <begin position="65"/>
        <end position="102"/>
    </location>
</feature>
<keyword evidence="3" id="KW-1185">Reference proteome</keyword>
<name>A0A086T5D6_HAPC1</name>
<evidence type="ECO:0000256" key="1">
    <source>
        <dbReference type="SAM" id="MobiDB-lite"/>
    </source>
</evidence>
<accession>A0A086T5D6</accession>
<feature type="compositionally biased region" description="Basic residues" evidence="1">
    <location>
        <begin position="1"/>
        <end position="13"/>
    </location>
</feature>
<feature type="compositionally biased region" description="Acidic residues" evidence="1">
    <location>
        <begin position="267"/>
        <end position="280"/>
    </location>
</feature>
<comment type="caution">
    <text evidence="2">The sequence shown here is derived from an EMBL/GenBank/DDBJ whole genome shotgun (WGS) entry which is preliminary data.</text>
</comment>
<dbReference type="GO" id="GO:0001164">
    <property type="term" value="F:RNA polymerase I core promoter sequence-specific DNA binding"/>
    <property type="evidence" value="ECO:0007669"/>
    <property type="project" value="TreeGrafter"/>
</dbReference>
<dbReference type="HOGENOM" id="CLU_027162_0_0_1"/>
<evidence type="ECO:0000313" key="3">
    <source>
        <dbReference type="Proteomes" id="UP000029964"/>
    </source>
</evidence>
<protein>
    <submittedName>
        <fullName evidence="2">Uncharacterized protein</fullName>
    </submittedName>
</protein>
<dbReference type="PANTHER" id="PTHR28244:SF1">
    <property type="entry name" value="RNA POLYMERASE I-SPECIFIC TRANSCRIPTION INITIATION FACTOR RRN11"/>
    <property type="match status" value="1"/>
</dbReference>
<dbReference type="GO" id="GO:0017025">
    <property type="term" value="F:TBP-class protein binding"/>
    <property type="evidence" value="ECO:0007669"/>
    <property type="project" value="TreeGrafter"/>
</dbReference>
<proteinExistence type="predicted"/>